<feature type="signal peptide" evidence="1">
    <location>
        <begin position="1"/>
        <end position="16"/>
    </location>
</feature>
<proteinExistence type="predicted"/>
<dbReference type="Gene3D" id="2.70.98.10">
    <property type="match status" value="1"/>
</dbReference>
<dbReference type="STRING" id="576137.A0A1L7XDN6"/>
<keyword evidence="1" id="KW-0732">Signal</keyword>
<evidence type="ECO:0000313" key="2">
    <source>
        <dbReference type="EMBL" id="CZR63159.1"/>
    </source>
</evidence>
<dbReference type="Pfam" id="PF01263">
    <property type="entry name" value="Aldose_epim"/>
    <property type="match status" value="1"/>
</dbReference>
<dbReference type="GO" id="GO:0030246">
    <property type="term" value="F:carbohydrate binding"/>
    <property type="evidence" value="ECO:0007669"/>
    <property type="project" value="InterPro"/>
</dbReference>
<dbReference type="EMBL" id="FJOG01000023">
    <property type="protein sequence ID" value="CZR63159.1"/>
    <property type="molecule type" value="Genomic_DNA"/>
</dbReference>
<accession>A0A1L7XDN6</accession>
<sequence>MKVVSSILVLVGLAAAAKEVPPPGPDGKYTLTAPGITAKFIPYAACITNLIVPDRNGTLRDVILGYDNASFYAVDPNHSDYGAVPGRYVNRIKDHTYVLNGTRYFTEANDGNGTLHSGTNGWSHRVWNVSEVTDHSITFTIRDEGNSSLGFPGTVIGSVTHSVGNGSWSTILAAHAVDHLTPLMLTTHPYWNLDAFSNPDTDLVLNHTLSLPFSTRMIGIDENTQSTGALPSIPKGSINDFYSKPKQIGASSTDAAWVGNCGTAGGCAGYNNQWLVERNESQAGLPLATLSSGWSGIKWDLYSDQPGIVVYSCHWMSGGNQLKQDQGGTASNGFVRKDGCVAVEPQDYIDGINHPEWNRTKYQISGPNTPPFSSHIQYQFSTI</sequence>
<keyword evidence="3" id="KW-1185">Reference proteome</keyword>
<dbReference type="GO" id="GO:0033499">
    <property type="term" value="P:galactose catabolic process via UDP-galactose, Leloir pathway"/>
    <property type="evidence" value="ECO:0007669"/>
    <property type="project" value="TreeGrafter"/>
</dbReference>
<dbReference type="InterPro" id="IPR014718">
    <property type="entry name" value="GH-type_carb-bd"/>
</dbReference>
<dbReference type="PANTHER" id="PTHR10091:SF2">
    <property type="entry name" value="ALDOSE 1-EPIMERASE"/>
    <property type="match status" value="1"/>
</dbReference>
<reference evidence="2 3" key="1">
    <citation type="submission" date="2016-03" db="EMBL/GenBank/DDBJ databases">
        <authorList>
            <person name="Ploux O."/>
        </authorList>
    </citation>
    <scope>NUCLEOTIDE SEQUENCE [LARGE SCALE GENOMIC DNA]</scope>
    <source>
        <strain evidence="2 3">UAMH 11012</strain>
    </source>
</reference>
<dbReference type="OrthoDB" id="274691at2759"/>
<evidence type="ECO:0000256" key="1">
    <source>
        <dbReference type="SAM" id="SignalP"/>
    </source>
</evidence>
<dbReference type="PANTHER" id="PTHR10091">
    <property type="entry name" value="ALDOSE-1-EPIMERASE"/>
    <property type="match status" value="1"/>
</dbReference>
<name>A0A1L7XDN6_9HELO</name>
<protein>
    <submittedName>
        <fullName evidence="2">Related to aldose 1-epimerase</fullName>
    </submittedName>
</protein>
<evidence type="ECO:0000313" key="3">
    <source>
        <dbReference type="Proteomes" id="UP000184330"/>
    </source>
</evidence>
<gene>
    <name evidence="2" type="ORF">PAC_13056</name>
</gene>
<dbReference type="InterPro" id="IPR011013">
    <property type="entry name" value="Gal_mutarotase_sf_dom"/>
</dbReference>
<organism evidence="2 3">
    <name type="scientific">Phialocephala subalpina</name>
    <dbReference type="NCBI Taxonomy" id="576137"/>
    <lineage>
        <taxon>Eukaryota</taxon>
        <taxon>Fungi</taxon>
        <taxon>Dikarya</taxon>
        <taxon>Ascomycota</taxon>
        <taxon>Pezizomycotina</taxon>
        <taxon>Leotiomycetes</taxon>
        <taxon>Helotiales</taxon>
        <taxon>Mollisiaceae</taxon>
        <taxon>Phialocephala</taxon>
        <taxon>Phialocephala fortinii species complex</taxon>
    </lineage>
</organism>
<dbReference type="AlphaFoldDB" id="A0A1L7XDN6"/>
<dbReference type="GO" id="GO:0006006">
    <property type="term" value="P:glucose metabolic process"/>
    <property type="evidence" value="ECO:0007669"/>
    <property type="project" value="TreeGrafter"/>
</dbReference>
<dbReference type="GO" id="GO:0004034">
    <property type="term" value="F:aldose 1-epimerase activity"/>
    <property type="evidence" value="ECO:0007669"/>
    <property type="project" value="TreeGrafter"/>
</dbReference>
<dbReference type="InterPro" id="IPR008183">
    <property type="entry name" value="Aldose_1/G6P_1-epimerase"/>
</dbReference>
<feature type="chain" id="PRO_5012544034" evidence="1">
    <location>
        <begin position="17"/>
        <end position="383"/>
    </location>
</feature>
<dbReference type="SUPFAM" id="SSF74650">
    <property type="entry name" value="Galactose mutarotase-like"/>
    <property type="match status" value="1"/>
</dbReference>
<dbReference type="Proteomes" id="UP000184330">
    <property type="component" value="Unassembled WGS sequence"/>
</dbReference>